<sequence length="167" mass="17887">MKMIKPAFLGTLMVPAVMFAAAAANAQTGTVGEATYLTTPPAGTFHADSLTGNQVKSTVEDDEDIGTINDLIIDEDGQIQAVVVGVGGFLGMGEKNVAIEWDSLELAHDNDDDEYVIRVNASQDALEEAEEYDRDGDRDTMNDDATMDNDATMENDGMDDTNDNNMG</sequence>
<evidence type="ECO:0000259" key="3">
    <source>
        <dbReference type="Pfam" id="PF05239"/>
    </source>
</evidence>
<feature type="compositionally biased region" description="Acidic residues" evidence="1">
    <location>
        <begin position="145"/>
        <end position="167"/>
    </location>
</feature>
<dbReference type="PANTHER" id="PTHR36505:SF1">
    <property type="entry name" value="BLR1072 PROTEIN"/>
    <property type="match status" value="1"/>
</dbReference>
<feature type="chain" id="PRO_5047095451" evidence="2">
    <location>
        <begin position="27"/>
        <end position="167"/>
    </location>
</feature>
<evidence type="ECO:0000313" key="5">
    <source>
        <dbReference type="Proteomes" id="UP001319882"/>
    </source>
</evidence>
<proteinExistence type="predicted"/>
<reference evidence="4 5" key="1">
    <citation type="journal article" date="2021" name="Sci. Rep.">
        <title>Genome analysis of a halophilic bacterium Halomonas malpeensis YU-PRIM-29(T) reveals its exopolysaccharide and pigment producing capabilities.</title>
        <authorList>
            <person name="Athmika"/>
            <person name="Ghate S.D."/>
            <person name="Arun A.B."/>
            <person name="Rao S.S."/>
            <person name="Kumar S.T.A."/>
            <person name="Kandiyil M.K."/>
            <person name="Saptami K."/>
            <person name="Rekha P.D."/>
        </authorList>
    </citation>
    <scope>NUCLEOTIDE SEQUENCE [LARGE SCALE GENOMIC DNA]</scope>
    <source>
        <strain evidence="5">prim 29</strain>
    </source>
</reference>
<dbReference type="Gene3D" id="2.30.30.240">
    <property type="entry name" value="PRC-barrel domain"/>
    <property type="match status" value="1"/>
</dbReference>
<feature type="domain" description="PRC-barrel" evidence="3">
    <location>
        <begin position="60"/>
        <end position="121"/>
    </location>
</feature>
<feature type="region of interest" description="Disordered" evidence="1">
    <location>
        <begin position="121"/>
        <end position="167"/>
    </location>
</feature>
<feature type="compositionally biased region" description="Acidic residues" evidence="1">
    <location>
        <begin position="125"/>
        <end position="134"/>
    </location>
</feature>
<comment type="caution">
    <text evidence="4">The sequence shown here is derived from an EMBL/GenBank/DDBJ whole genome shotgun (WGS) entry which is preliminary data.</text>
</comment>
<evidence type="ECO:0000256" key="1">
    <source>
        <dbReference type="SAM" id="MobiDB-lite"/>
    </source>
</evidence>
<dbReference type="Pfam" id="PF05239">
    <property type="entry name" value="PRC"/>
    <property type="match status" value="1"/>
</dbReference>
<feature type="signal peptide" evidence="2">
    <location>
        <begin position="1"/>
        <end position="26"/>
    </location>
</feature>
<organism evidence="4 5">
    <name type="scientific">Vreelandella malpeensis</name>
    <dbReference type="NCBI Taxonomy" id="1172368"/>
    <lineage>
        <taxon>Bacteria</taxon>
        <taxon>Pseudomonadati</taxon>
        <taxon>Pseudomonadota</taxon>
        <taxon>Gammaproteobacteria</taxon>
        <taxon>Oceanospirillales</taxon>
        <taxon>Halomonadaceae</taxon>
        <taxon>Vreelandella</taxon>
    </lineage>
</organism>
<gene>
    <name evidence="4" type="ORF">GEV37_00925</name>
</gene>
<evidence type="ECO:0000256" key="2">
    <source>
        <dbReference type="SAM" id="SignalP"/>
    </source>
</evidence>
<dbReference type="RefSeq" id="WP_227388293.1">
    <property type="nucleotide sequence ID" value="NZ_JBHSCJ010000003.1"/>
</dbReference>
<dbReference type="EMBL" id="WHVL01000001">
    <property type="protein sequence ID" value="MCB8887691.1"/>
    <property type="molecule type" value="Genomic_DNA"/>
</dbReference>
<dbReference type="InterPro" id="IPR011033">
    <property type="entry name" value="PRC_barrel-like_sf"/>
</dbReference>
<keyword evidence="2" id="KW-0732">Signal</keyword>
<dbReference type="InterPro" id="IPR027275">
    <property type="entry name" value="PRC-brl_dom"/>
</dbReference>
<dbReference type="SUPFAM" id="SSF50346">
    <property type="entry name" value="PRC-barrel domain"/>
    <property type="match status" value="1"/>
</dbReference>
<accession>A0ABS8DN54</accession>
<name>A0ABS8DN54_9GAMM</name>
<protein>
    <submittedName>
        <fullName evidence="4">PRC-barrel domain-containing protein</fullName>
    </submittedName>
</protein>
<dbReference type="PANTHER" id="PTHR36505">
    <property type="entry name" value="BLR1072 PROTEIN"/>
    <property type="match status" value="1"/>
</dbReference>
<evidence type="ECO:0000313" key="4">
    <source>
        <dbReference type="EMBL" id="MCB8887691.1"/>
    </source>
</evidence>
<keyword evidence="5" id="KW-1185">Reference proteome</keyword>
<dbReference type="Proteomes" id="UP001319882">
    <property type="component" value="Unassembled WGS sequence"/>
</dbReference>